<dbReference type="EMBL" id="KT997882">
    <property type="protein sequence ID" value="ANO58419.1"/>
    <property type="molecule type" value="Genomic_DNA"/>
</dbReference>
<proteinExistence type="predicted"/>
<evidence type="ECO:0000313" key="1">
    <source>
        <dbReference type="EMBL" id="ANO58216.1"/>
    </source>
</evidence>
<dbReference type="EMBL" id="KT997802">
    <property type="protein sequence ID" value="ANO58216.1"/>
    <property type="molecule type" value="Genomic_DNA"/>
</dbReference>
<dbReference type="GO" id="GO:0016740">
    <property type="term" value="F:transferase activity"/>
    <property type="evidence" value="ECO:0007669"/>
    <property type="project" value="UniProtKB-KW"/>
</dbReference>
<name>A0A1B0Z1Y7_9PROT</name>
<reference evidence="1" key="1">
    <citation type="submission" date="2015-11" db="EMBL/GenBank/DDBJ databases">
        <title>Genomes of Abundant and Widespread Viruses from the Deep Ocean.</title>
        <authorList>
            <person name="Mizuno C.M."/>
            <person name="Ghai R."/>
            <person name="Saghai A."/>
            <person name="Lopez-Garcia P."/>
            <person name="Rodriguez-Valera F."/>
        </authorList>
    </citation>
    <scope>NUCLEOTIDE SEQUENCE</scope>
</reference>
<sequence length="149" mass="17157">MVNWIVKPFKQEHADAIVAYGMNDKLMEVDASYKEHRICQADKGNAYTLFVNKEPIVAGGIIVLWQGVAEGWVMANQNIFEVKFLAAKEIKKRTDILCKKNNIKRLQTTVKYDFNQGIRFASWLGLKPEGIMRKYGPDGSDYYRMAKIY</sequence>
<protein>
    <submittedName>
        <fullName evidence="1">Putative acetyltransferase</fullName>
    </submittedName>
</protein>
<dbReference type="AlphaFoldDB" id="A0A1B0Z1Y7"/>
<accession>A0A1B0Z1Y7</accession>
<keyword evidence="1" id="KW-0808">Transferase</keyword>
<organism evidence="1">
    <name type="scientific">uncultured Alphaproteobacteria bacterium</name>
    <dbReference type="NCBI Taxonomy" id="91750"/>
    <lineage>
        <taxon>Bacteria</taxon>
        <taxon>Pseudomonadati</taxon>
        <taxon>Pseudomonadota</taxon>
        <taxon>Alphaproteobacteria</taxon>
        <taxon>environmental samples</taxon>
    </lineage>
</organism>